<evidence type="ECO:0000313" key="3">
    <source>
        <dbReference type="Proteomes" id="UP001390339"/>
    </source>
</evidence>
<feature type="chain" id="PRO_5046184688" evidence="1">
    <location>
        <begin position="23"/>
        <end position="100"/>
    </location>
</feature>
<accession>A0ABR2JG66</accession>
<evidence type="ECO:0000313" key="2">
    <source>
        <dbReference type="EMBL" id="KAK8876859.1"/>
    </source>
</evidence>
<organism evidence="2 3">
    <name type="scientific">Apiospora arundinis</name>
    <dbReference type="NCBI Taxonomy" id="335852"/>
    <lineage>
        <taxon>Eukaryota</taxon>
        <taxon>Fungi</taxon>
        <taxon>Dikarya</taxon>
        <taxon>Ascomycota</taxon>
        <taxon>Pezizomycotina</taxon>
        <taxon>Sordariomycetes</taxon>
        <taxon>Xylariomycetidae</taxon>
        <taxon>Amphisphaeriales</taxon>
        <taxon>Apiosporaceae</taxon>
        <taxon>Apiospora</taxon>
    </lineage>
</organism>
<keyword evidence="1" id="KW-0732">Signal</keyword>
<dbReference type="Proteomes" id="UP001390339">
    <property type="component" value="Unassembled WGS sequence"/>
</dbReference>
<dbReference type="EMBL" id="JAPCWZ010000002">
    <property type="protein sequence ID" value="KAK8876859.1"/>
    <property type="molecule type" value="Genomic_DNA"/>
</dbReference>
<evidence type="ECO:0000256" key="1">
    <source>
        <dbReference type="SAM" id="SignalP"/>
    </source>
</evidence>
<protein>
    <submittedName>
        <fullName evidence="2">Uncharacterized protein</fullName>
    </submittedName>
</protein>
<proteinExistence type="predicted"/>
<keyword evidence="3" id="KW-1185">Reference proteome</keyword>
<sequence>MYFKLLLQLTIASGLAVMPALAAPASDAARSEDLAGRDEKPTFWGTCDKPTNTCHWAGEGSTVHRAGVCTCNPGFECKVQGGGCYYSDVTLVCRCQTGGQ</sequence>
<gene>
    <name evidence="2" type="ORF">PGQ11_001805</name>
</gene>
<feature type="signal peptide" evidence="1">
    <location>
        <begin position="1"/>
        <end position="22"/>
    </location>
</feature>
<reference evidence="2 3" key="1">
    <citation type="journal article" date="2024" name="IMA Fungus">
        <title>Apiospora arundinis, a panoply of carbohydrate-active enzymes and secondary metabolites.</title>
        <authorList>
            <person name="Sorensen T."/>
            <person name="Petersen C."/>
            <person name="Muurmann A.T."/>
            <person name="Christiansen J.V."/>
            <person name="Brundto M.L."/>
            <person name="Overgaard C.K."/>
            <person name="Boysen A.T."/>
            <person name="Wollenberg R.D."/>
            <person name="Larsen T.O."/>
            <person name="Sorensen J.L."/>
            <person name="Nielsen K.L."/>
            <person name="Sondergaard T.E."/>
        </authorList>
    </citation>
    <scope>NUCLEOTIDE SEQUENCE [LARGE SCALE GENOMIC DNA]</scope>
    <source>
        <strain evidence="2 3">AAU 773</strain>
    </source>
</reference>
<name>A0ABR2JG66_9PEZI</name>
<comment type="caution">
    <text evidence="2">The sequence shown here is derived from an EMBL/GenBank/DDBJ whole genome shotgun (WGS) entry which is preliminary data.</text>
</comment>